<accession>A0A2P8DI87</accession>
<keyword evidence="2" id="KW-1185">Reference proteome</keyword>
<dbReference type="AlphaFoldDB" id="A0A2P8DI87"/>
<dbReference type="SUPFAM" id="SSF140478">
    <property type="entry name" value="LemA-like"/>
    <property type="match status" value="1"/>
</dbReference>
<comment type="caution">
    <text evidence="1">The sequence shown here is derived from an EMBL/GenBank/DDBJ whole genome shotgun (WGS) entry which is preliminary data.</text>
</comment>
<dbReference type="RefSeq" id="WP_106539514.1">
    <property type="nucleotide sequence ID" value="NZ_PYGE01000024.1"/>
</dbReference>
<reference evidence="1 2" key="1">
    <citation type="submission" date="2018-03" db="EMBL/GenBank/DDBJ databases">
        <title>Genomic Encyclopedia of Archaeal and Bacterial Type Strains, Phase II (KMG-II): from individual species to whole genera.</title>
        <authorList>
            <person name="Goeker M."/>
        </authorList>
    </citation>
    <scope>NUCLEOTIDE SEQUENCE [LARGE SCALE GENOMIC DNA]</scope>
    <source>
        <strain evidence="1 2">DSM 45211</strain>
    </source>
</reference>
<protein>
    <recommendedName>
        <fullName evidence="3">LemA protein</fullName>
    </recommendedName>
</protein>
<sequence>MELLFVIIAVLAVLGVYLSWTAGRLDRRHARIDAARAVLDAEYLRRSGAVLELASSGLMDPATSVILADAASRARTAGDDERDQAESDLTAVLTAVMDDPDDVSELRADADAATALDELAMACQRAAHARRFHNELVRGAVRLRRKALVRWLRLAGYAPMPETVELDDRVPKGLDATRE</sequence>
<evidence type="ECO:0000313" key="1">
    <source>
        <dbReference type="EMBL" id="PSK96944.1"/>
    </source>
</evidence>
<dbReference type="Proteomes" id="UP000243528">
    <property type="component" value="Unassembled WGS sequence"/>
</dbReference>
<organism evidence="1 2">
    <name type="scientific">Haloactinopolyspora alba</name>
    <dbReference type="NCBI Taxonomy" id="648780"/>
    <lineage>
        <taxon>Bacteria</taxon>
        <taxon>Bacillati</taxon>
        <taxon>Actinomycetota</taxon>
        <taxon>Actinomycetes</taxon>
        <taxon>Jiangellales</taxon>
        <taxon>Jiangellaceae</taxon>
        <taxon>Haloactinopolyspora</taxon>
    </lineage>
</organism>
<dbReference type="Gene3D" id="1.20.1440.20">
    <property type="entry name" value="LemA-like domain"/>
    <property type="match status" value="1"/>
</dbReference>
<name>A0A2P8DI87_9ACTN</name>
<evidence type="ECO:0000313" key="2">
    <source>
        <dbReference type="Proteomes" id="UP000243528"/>
    </source>
</evidence>
<dbReference type="EMBL" id="PYGE01000024">
    <property type="protein sequence ID" value="PSK96944.1"/>
    <property type="molecule type" value="Genomic_DNA"/>
</dbReference>
<proteinExistence type="predicted"/>
<dbReference type="OrthoDB" id="3214694at2"/>
<gene>
    <name evidence="1" type="ORF">CLV30_12428</name>
</gene>
<evidence type="ECO:0008006" key="3">
    <source>
        <dbReference type="Google" id="ProtNLM"/>
    </source>
</evidence>
<dbReference type="InterPro" id="IPR023353">
    <property type="entry name" value="LemA-like_dom_sf"/>
</dbReference>